<dbReference type="EMBL" id="UINC01090948">
    <property type="protein sequence ID" value="SVC43326.1"/>
    <property type="molecule type" value="Genomic_DNA"/>
</dbReference>
<sequence length="43" mass="4571">MKRSLLFSLVPFLSACGLGIVHGPPSGWQAIQDVDALETMALT</sequence>
<organism evidence="1">
    <name type="scientific">marine metagenome</name>
    <dbReference type="NCBI Taxonomy" id="408172"/>
    <lineage>
        <taxon>unclassified sequences</taxon>
        <taxon>metagenomes</taxon>
        <taxon>ecological metagenomes</taxon>
    </lineage>
</organism>
<proteinExistence type="predicted"/>
<gene>
    <name evidence="1" type="ORF">METZ01_LOCUS296180</name>
</gene>
<feature type="non-terminal residue" evidence="1">
    <location>
        <position position="43"/>
    </location>
</feature>
<accession>A0A382M379</accession>
<name>A0A382M379_9ZZZZ</name>
<dbReference type="AlphaFoldDB" id="A0A382M379"/>
<protein>
    <submittedName>
        <fullName evidence="1">Uncharacterized protein</fullName>
    </submittedName>
</protein>
<reference evidence="1" key="1">
    <citation type="submission" date="2018-05" db="EMBL/GenBank/DDBJ databases">
        <authorList>
            <person name="Lanie J.A."/>
            <person name="Ng W.-L."/>
            <person name="Kazmierczak K.M."/>
            <person name="Andrzejewski T.M."/>
            <person name="Davidsen T.M."/>
            <person name="Wayne K.J."/>
            <person name="Tettelin H."/>
            <person name="Glass J.I."/>
            <person name="Rusch D."/>
            <person name="Podicherti R."/>
            <person name="Tsui H.-C.T."/>
            <person name="Winkler M.E."/>
        </authorList>
    </citation>
    <scope>NUCLEOTIDE SEQUENCE</scope>
</reference>
<evidence type="ECO:0000313" key="1">
    <source>
        <dbReference type="EMBL" id="SVC43326.1"/>
    </source>
</evidence>
<dbReference type="PROSITE" id="PS51257">
    <property type="entry name" value="PROKAR_LIPOPROTEIN"/>
    <property type="match status" value="1"/>
</dbReference>